<evidence type="ECO:0000256" key="3">
    <source>
        <dbReference type="ARBA" id="ARBA00023002"/>
    </source>
</evidence>
<keyword evidence="4" id="KW-0511">Multifunctional enzyme</keyword>
<dbReference type="EMBL" id="RAVZ01000036">
    <property type="protein sequence ID" value="RKG91920.1"/>
    <property type="molecule type" value="Genomic_DNA"/>
</dbReference>
<proteinExistence type="inferred from homology"/>
<dbReference type="GO" id="GO:0005737">
    <property type="term" value="C:cytoplasm"/>
    <property type="evidence" value="ECO:0007669"/>
    <property type="project" value="TreeGrafter"/>
</dbReference>
<comment type="catalytic activity">
    <reaction evidence="7 9">
        <text>L-methionyl-[protein] + [thioredoxin]-disulfide + H2O = L-methionyl-(R)-S-oxide-[protein] + [thioredoxin]-dithiol</text>
        <dbReference type="Rhea" id="RHEA:24164"/>
        <dbReference type="Rhea" id="RHEA-COMP:10698"/>
        <dbReference type="Rhea" id="RHEA-COMP:10700"/>
        <dbReference type="Rhea" id="RHEA-COMP:12313"/>
        <dbReference type="Rhea" id="RHEA-COMP:12314"/>
        <dbReference type="ChEBI" id="CHEBI:15377"/>
        <dbReference type="ChEBI" id="CHEBI:16044"/>
        <dbReference type="ChEBI" id="CHEBI:29950"/>
        <dbReference type="ChEBI" id="CHEBI:45764"/>
        <dbReference type="ChEBI" id="CHEBI:50058"/>
        <dbReference type="EC" id="1.8.4.12"/>
    </reaction>
</comment>
<dbReference type="InterPro" id="IPR011057">
    <property type="entry name" value="Mss4-like_sf"/>
</dbReference>
<dbReference type="Gene3D" id="3.30.1060.10">
    <property type="entry name" value="Peptide methionine sulphoxide reductase MsrA"/>
    <property type="match status" value="1"/>
</dbReference>
<comment type="similarity">
    <text evidence="10">Belongs to the MsrA Met sulfoxide reductase family.</text>
</comment>
<dbReference type="EC" id="1.8.4.12" evidence="9"/>
<dbReference type="NCBIfam" id="TIGR00357">
    <property type="entry name" value="peptide-methionine (R)-S-oxide reductase MsrB"/>
    <property type="match status" value="1"/>
</dbReference>
<comment type="catalytic activity">
    <reaction evidence="8 10">
        <text>[thioredoxin]-disulfide + L-methionine + H2O = L-methionine (S)-S-oxide + [thioredoxin]-dithiol</text>
        <dbReference type="Rhea" id="RHEA:19993"/>
        <dbReference type="Rhea" id="RHEA-COMP:10698"/>
        <dbReference type="Rhea" id="RHEA-COMP:10700"/>
        <dbReference type="ChEBI" id="CHEBI:15377"/>
        <dbReference type="ChEBI" id="CHEBI:29950"/>
        <dbReference type="ChEBI" id="CHEBI:50058"/>
        <dbReference type="ChEBI" id="CHEBI:57844"/>
        <dbReference type="ChEBI" id="CHEBI:58772"/>
        <dbReference type="EC" id="1.8.4.11"/>
    </reaction>
</comment>
<dbReference type="PANTHER" id="PTHR10173:SF59">
    <property type="entry name" value="PEPTIDE METHIONINE SULFOXIDE REDUCTASE MSRA_MSRB"/>
    <property type="match status" value="1"/>
</dbReference>
<evidence type="ECO:0000313" key="13">
    <source>
        <dbReference type="EMBL" id="RKG91920.1"/>
    </source>
</evidence>
<dbReference type="SUPFAM" id="SSF55068">
    <property type="entry name" value="Peptide methionine sulfoxide reductase"/>
    <property type="match status" value="1"/>
</dbReference>
<evidence type="ECO:0000256" key="8">
    <source>
        <dbReference type="ARBA" id="ARBA00048782"/>
    </source>
</evidence>
<dbReference type="PANTHER" id="PTHR10173">
    <property type="entry name" value="METHIONINE SULFOXIDE REDUCTASE"/>
    <property type="match status" value="1"/>
</dbReference>
<feature type="active site" description="Nucleophile" evidence="9">
    <location>
        <position position="178"/>
    </location>
</feature>
<name>A0A3A8JJ88_9BACT</name>
<accession>A0A3A8JJ88</accession>
<feature type="compositionally biased region" description="Basic and acidic residues" evidence="11">
    <location>
        <begin position="55"/>
        <end position="72"/>
    </location>
</feature>
<comment type="similarity">
    <text evidence="2">In the N-terminal section; belongs to the MsrA Met sulfoxide reductase family.</text>
</comment>
<feature type="region of interest" description="Disordered" evidence="11">
    <location>
        <begin position="39"/>
        <end position="73"/>
    </location>
</feature>
<dbReference type="FunFam" id="2.170.150.20:FF:000003">
    <property type="entry name" value="Peptide methionine sulfoxide reductase MsrB"/>
    <property type="match status" value="1"/>
</dbReference>
<evidence type="ECO:0000256" key="7">
    <source>
        <dbReference type="ARBA" id="ARBA00048488"/>
    </source>
</evidence>
<evidence type="ECO:0000256" key="1">
    <source>
        <dbReference type="ARBA" id="ARBA00008076"/>
    </source>
</evidence>
<comment type="similarity">
    <text evidence="1">In the C-terminal section; belongs to the MsrB Met sulfoxide reductase family.</text>
</comment>
<gene>
    <name evidence="9" type="primary">msrB</name>
    <name evidence="10" type="synonym">msrA</name>
    <name evidence="13" type="ORF">D7V88_07965</name>
</gene>
<comment type="caution">
    <text evidence="13">The sequence shown here is derived from an EMBL/GenBank/DDBJ whole genome shotgun (WGS) entry which is preliminary data.</text>
</comment>
<sequence length="398" mass="43417">MSSAPTVSPLARRAPPSVARRLWPVALVLFAALSACTEARGAAPGTPPGSAESAQVKDGRKYTKPSDEELRRTLSPTVYQVTQKEGTEPPFRNTYWNHHEEGLYVDVVSGEPLFSSRDKFESGTGWPSFTRPLAKEHVVEKRDSSLGMVRVEVRSKDGDSHLGHVFEDGPEPTGLRYCINSASLRFIPVNELAAKGYGAWLPTFGRAAPGEPQGTLAPATGAVVLAKAKAPTEATTETAYLAGGCFWGMQDLLRKIPGVIETEVGYTGGAKTSDHPTYEDVHLGTTGHAEAVRVVFNPKLLTYEGLLEKWFFRMHDPTTLNRQGNDVGTQYRSALFYLSDAQKKTAEAVKARVNASGKWPRPVVTQIAPAGEWTPAEGYHQDYLVKNPGGYTCHYLRD</sequence>
<evidence type="ECO:0000256" key="4">
    <source>
        <dbReference type="ARBA" id="ARBA00023268"/>
    </source>
</evidence>
<evidence type="ECO:0000313" key="14">
    <source>
        <dbReference type="Proteomes" id="UP000268094"/>
    </source>
</evidence>
<dbReference type="Pfam" id="PF01625">
    <property type="entry name" value="PMSR"/>
    <property type="match status" value="1"/>
</dbReference>
<dbReference type="AlphaFoldDB" id="A0A3A8JJ88"/>
<dbReference type="OrthoDB" id="4174719at2"/>
<protein>
    <recommendedName>
        <fullName evidence="9 10">Multifunctional fusion protein</fullName>
    </recommendedName>
    <domain>
        <recommendedName>
            <fullName evidence="10">Peptide methionine sulfoxide reductase MsrA</fullName>
            <shortName evidence="10">Protein-methionine-S-oxide reductase</shortName>
            <ecNumber evidence="10">1.8.4.11</ecNumber>
        </recommendedName>
        <alternativeName>
            <fullName evidence="10">Peptide-methionine (S)-S-oxide reductase</fullName>
            <shortName evidence="10">Peptide Met(O) reductase</shortName>
        </alternativeName>
    </domain>
    <domain>
        <recommendedName>
            <fullName evidence="9">Peptide methionine sulfoxide reductase MsrB</fullName>
            <ecNumber evidence="9">1.8.4.12</ecNumber>
        </recommendedName>
        <alternativeName>
            <fullName evidence="9">Peptide-methionine (R)-S-oxide reductase</fullName>
        </alternativeName>
    </domain>
</protein>
<dbReference type="GO" id="GO:0006979">
    <property type="term" value="P:response to oxidative stress"/>
    <property type="evidence" value="ECO:0007669"/>
    <property type="project" value="InterPro"/>
</dbReference>
<evidence type="ECO:0000256" key="10">
    <source>
        <dbReference type="HAMAP-Rule" id="MF_01401"/>
    </source>
</evidence>
<evidence type="ECO:0000256" key="6">
    <source>
        <dbReference type="ARBA" id="ARBA00047806"/>
    </source>
</evidence>
<dbReference type="InterPro" id="IPR002579">
    <property type="entry name" value="Met_Sox_Rdtase_MsrB_dom"/>
</dbReference>
<comment type="similarity">
    <text evidence="9">Belongs to the MsrB Met sulfoxide reductase family.</text>
</comment>
<evidence type="ECO:0000256" key="11">
    <source>
        <dbReference type="SAM" id="MobiDB-lite"/>
    </source>
</evidence>
<evidence type="ECO:0000259" key="12">
    <source>
        <dbReference type="PROSITE" id="PS51790"/>
    </source>
</evidence>
<comment type="function">
    <text evidence="5 10">Has an important function as a repair enzyme for proteins that have been inactivated by oxidation. Catalyzes the reversible oxidation-reduction of methionine sulfoxide in proteins to methionine.</text>
</comment>
<keyword evidence="14" id="KW-1185">Reference proteome</keyword>
<dbReference type="GO" id="GO:0008113">
    <property type="term" value="F:peptide-methionine (S)-S-oxide reductase activity"/>
    <property type="evidence" value="ECO:0007669"/>
    <property type="project" value="UniProtKB-UniRule"/>
</dbReference>
<dbReference type="NCBIfam" id="TIGR00401">
    <property type="entry name" value="msrA"/>
    <property type="match status" value="1"/>
</dbReference>
<comment type="caution">
    <text evidence="9">Lacks conserved residue(s) required for the propagation of feature annotation.</text>
</comment>
<dbReference type="GO" id="GO:0033744">
    <property type="term" value="F:L-methionine:thioredoxin-disulfide S-oxidoreductase activity"/>
    <property type="evidence" value="ECO:0007669"/>
    <property type="project" value="RHEA"/>
</dbReference>
<dbReference type="InterPro" id="IPR028427">
    <property type="entry name" value="Met_Sox_Rdtase_MsrB"/>
</dbReference>
<feature type="domain" description="MsrB" evidence="12">
    <location>
        <begin position="67"/>
        <end position="189"/>
    </location>
</feature>
<evidence type="ECO:0000256" key="2">
    <source>
        <dbReference type="ARBA" id="ARBA00011017"/>
    </source>
</evidence>
<dbReference type="RefSeq" id="WP_120540004.1">
    <property type="nucleotide sequence ID" value="NZ_RAVZ01000036.1"/>
</dbReference>
<dbReference type="PROSITE" id="PS51790">
    <property type="entry name" value="MSRB"/>
    <property type="match status" value="1"/>
</dbReference>
<dbReference type="GO" id="GO:0033743">
    <property type="term" value="F:peptide-methionine (R)-S-oxide reductase activity"/>
    <property type="evidence" value="ECO:0007669"/>
    <property type="project" value="UniProtKB-UniRule"/>
</dbReference>
<feature type="active site" evidence="10">
    <location>
        <position position="245"/>
    </location>
</feature>
<comment type="catalytic activity">
    <reaction evidence="6 10">
        <text>L-methionyl-[protein] + [thioredoxin]-disulfide + H2O = L-methionyl-(S)-S-oxide-[protein] + [thioredoxin]-dithiol</text>
        <dbReference type="Rhea" id="RHEA:14217"/>
        <dbReference type="Rhea" id="RHEA-COMP:10698"/>
        <dbReference type="Rhea" id="RHEA-COMP:10700"/>
        <dbReference type="Rhea" id="RHEA-COMP:12313"/>
        <dbReference type="Rhea" id="RHEA-COMP:12315"/>
        <dbReference type="ChEBI" id="CHEBI:15377"/>
        <dbReference type="ChEBI" id="CHEBI:16044"/>
        <dbReference type="ChEBI" id="CHEBI:29950"/>
        <dbReference type="ChEBI" id="CHEBI:44120"/>
        <dbReference type="ChEBI" id="CHEBI:50058"/>
        <dbReference type="EC" id="1.8.4.11"/>
    </reaction>
</comment>
<reference evidence="14" key="1">
    <citation type="submission" date="2018-09" db="EMBL/GenBank/DDBJ databases">
        <authorList>
            <person name="Livingstone P.G."/>
            <person name="Whitworth D.E."/>
        </authorList>
    </citation>
    <scope>NUCLEOTIDE SEQUENCE [LARGE SCALE GENOMIC DNA]</scope>
    <source>
        <strain evidence="14">CA054A</strain>
    </source>
</reference>
<dbReference type="Proteomes" id="UP000268094">
    <property type="component" value="Unassembled WGS sequence"/>
</dbReference>
<dbReference type="HAMAP" id="MF_01400">
    <property type="entry name" value="MsrB"/>
    <property type="match status" value="1"/>
</dbReference>
<organism evidence="13 14">
    <name type="scientific">Corallococcus terminator</name>
    <dbReference type="NCBI Taxonomy" id="2316733"/>
    <lineage>
        <taxon>Bacteria</taxon>
        <taxon>Pseudomonadati</taxon>
        <taxon>Myxococcota</taxon>
        <taxon>Myxococcia</taxon>
        <taxon>Myxococcales</taxon>
        <taxon>Cystobacterineae</taxon>
        <taxon>Myxococcaceae</taxon>
        <taxon>Corallococcus</taxon>
    </lineage>
</organism>
<dbReference type="NCBIfam" id="NF004042">
    <property type="entry name" value="PRK05550.1"/>
    <property type="match status" value="1"/>
</dbReference>
<dbReference type="EC" id="1.8.4.11" evidence="10"/>
<dbReference type="Pfam" id="PF01641">
    <property type="entry name" value="SelR"/>
    <property type="match status" value="1"/>
</dbReference>
<dbReference type="InterPro" id="IPR036509">
    <property type="entry name" value="Met_Sox_Rdtase_MsrA_sf"/>
</dbReference>
<evidence type="ECO:0000256" key="5">
    <source>
        <dbReference type="ARBA" id="ARBA00024679"/>
    </source>
</evidence>
<dbReference type="GO" id="GO:0030091">
    <property type="term" value="P:protein repair"/>
    <property type="evidence" value="ECO:0007669"/>
    <property type="project" value="InterPro"/>
</dbReference>
<dbReference type="InterPro" id="IPR002569">
    <property type="entry name" value="Met_Sox_Rdtase_MsrA_dom"/>
</dbReference>
<dbReference type="SUPFAM" id="SSF51316">
    <property type="entry name" value="Mss4-like"/>
    <property type="match status" value="1"/>
</dbReference>
<dbReference type="HAMAP" id="MF_01401">
    <property type="entry name" value="MsrA"/>
    <property type="match status" value="1"/>
</dbReference>
<evidence type="ECO:0000256" key="9">
    <source>
        <dbReference type="HAMAP-Rule" id="MF_01400"/>
    </source>
</evidence>
<dbReference type="Gene3D" id="2.170.150.20">
    <property type="entry name" value="Peptide methionine sulfoxide reductase"/>
    <property type="match status" value="1"/>
</dbReference>
<keyword evidence="3 9" id="KW-0560">Oxidoreductase</keyword>